<dbReference type="EMBL" id="GBXM01053587">
    <property type="protein sequence ID" value="JAH54990.1"/>
    <property type="molecule type" value="Transcribed_RNA"/>
</dbReference>
<dbReference type="AlphaFoldDB" id="A0A0E9TQ35"/>
<evidence type="ECO:0000313" key="1">
    <source>
        <dbReference type="EMBL" id="JAH54990.1"/>
    </source>
</evidence>
<organism evidence="1">
    <name type="scientific">Anguilla anguilla</name>
    <name type="common">European freshwater eel</name>
    <name type="synonym">Muraena anguilla</name>
    <dbReference type="NCBI Taxonomy" id="7936"/>
    <lineage>
        <taxon>Eukaryota</taxon>
        <taxon>Metazoa</taxon>
        <taxon>Chordata</taxon>
        <taxon>Craniata</taxon>
        <taxon>Vertebrata</taxon>
        <taxon>Euteleostomi</taxon>
        <taxon>Actinopterygii</taxon>
        <taxon>Neopterygii</taxon>
        <taxon>Teleostei</taxon>
        <taxon>Anguilliformes</taxon>
        <taxon>Anguillidae</taxon>
        <taxon>Anguilla</taxon>
    </lineage>
</organism>
<accession>A0A0E9TQ35</accession>
<proteinExistence type="predicted"/>
<sequence>MHIHTHTQMHIYTQTRMHRCFVTQVHTQTCTQTQYDCTQAYTLMHMYAQTNRQTHSYI</sequence>
<reference evidence="1" key="2">
    <citation type="journal article" date="2015" name="Fish Shellfish Immunol.">
        <title>Early steps in the European eel (Anguilla anguilla)-Vibrio vulnificus interaction in the gills: Role of the RtxA13 toxin.</title>
        <authorList>
            <person name="Callol A."/>
            <person name="Pajuelo D."/>
            <person name="Ebbesson L."/>
            <person name="Teles M."/>
            <person name="MacKenzie S."/>
            <person name="Amaro C."/>
        </authorList>
    </citation>
    <scope>NUCLEOTIDE SEQUENCE</scope>
</reference>
<name>A0A0E9TQ35_ANGAN</name>
<reference evidence="1" key="1">
    <citation type="submission" date="2014-11" db="EMBL/GenBank/DDBJ databases">
        <authorList>
            <person name="Amaro Gonzalez C."/>
        </authorList>
    </citation>
    <scope>NUCLEOTIDE SEQUENCE</scope>
</reference>
<protein>
    <submittedName>
        <fullName evidence="1">Uncharacterized protein</fullName>
    </submittedName>
</protein>